<proteinExistence type="predicted"/>
<keyword evidence="3" id="KW-1185">Reference proteome</keyword>
<accession>A0A9D4DXD9</accession>
<feature type="region of interest" description="Disordered" evidence="1">
    <location>
        <begin position="43"/>
        <end position="100"/>
    </location>
</feature>
<evidence type="ECO:0000313" key="3">
    <source>
        <dbReference type="Proteomes" id="UP000828390"/>
    </source>
</evidence>
<feature type="compositionally biased region" description="Low complexity" evidence="1">
    <location>
        <begin position="81"/>
        <end position="93"/>
    </location>
</feature>
<dbReference type="Proteomes" id="UP000828390">
    <property type="component" value="Unassembled WGS sequence"/>
</dbReference>
<reference evidence="2" key="1">
    <citation type="journal article" date="2019" name="bioRxiv">
        <title>The Genome of the Zebra Mussel, Dreissena polymorpha: A Resource for Invasive Species Research.</title>
        <authorList>
            <person name="McCartney M.A."/>
            <person name="Auch B."/>
            <person name="Kono T."/>
            <person name="Mallez S."/>
            <person name="Zhang Y."/>
            <person name="Obille A."/>
            <person name="Becker A."/>
            <person name="Abrahante J.E."/>
            <person name="Garbe J."/>
            <person name="Badalamenti J.P."/>
            <person name="Herman A."/>
            <person name="Mangelson H."/>
            <person name="Liachko I."/>
            <person name="Sullivan S."/>
            <person name="Sone E.D."/>
            <person name="Koren S."/>
            <person name="Silverstein K.A.T."/>
            <person name="Beckman K.B."/>
            <person name="Gohl D.M."/>
        </authorList>
    </citation>
    <scope>NUCLEOTIDE SEQUENCE</scope>
    <source>
        <strain evidence="2">Duluth1</strain>
        <tissue evidence="2">Whole animal</tissue>
    </source>
</reference>
<sequence>MTPLSQDHCGNKSKNTVRYRDVLLSVKILRPSLTITFCDAGGAPSGTSEINRGQHGTAGAPSANIKMFNTSGMNRESPGHTGNNRRGTGNNRGSTVAPPA</sequence>
<dbReference type="EMBL" id="JAIWYP010000009">
    <property type="protein sequence ID" value="KAH3768225.1"/>
    <property type="molecule type" value="Genomic_DNA"/>
</dbReference>
<evidence type="ECO:0000313" key="2">
    <source>
        <dbReference type="EMBL" id="KAH3768225.1"/>
    </source>
</evidence>
<evidence type="ECO:0000256" key="1">
    <source>
        <dbReference type="SAM" id="MobiDB-lite"/>
    </source>
</evidence>
<dbReference type="AlphaFoldDB" id="A0A9D4DXD9"/>
<gene>
    <name evidence="2" type="ORF">DPMN_169437</name>
</gene>
<protein>
    <submittedName>
        <fullName evidence="2">Uncharacterized protein</fullName>
    </submittedName>
</protein>
<organism evidence="2 3">
    <name type="scientific">Dreissena polymorpha</name>
    <name type="common">Zebra mussel</name>
    <name type="synonym">Mytilus polymorpha</name>
    <dbReference type="NCBI Taxonomy" id="45954"/>
    <lineage>
        <taxon>Eukaryota</taxon>
        <taxon>Metazoa</taxon>
        <taxon>Spiralia</taxon>
        <taxon>Lophotrochozoa</taxon>
        <taxon>Mollusca</taxon>
        <taxon>Bivalvia</taxon>
        <taxon>Autobranchia</taxon>
        <taxon>Heteroconchia</taxon>
        <taxon>Euheterodonta</taxon>
        <taxon>Imparidentia</taxon>
        <taxon>Neoheterodontei</taxon>
        <taxon>Myida</taxon>
        <taxon>Dreissenoidea</taxon>
        <taxon>Dreissenidae</taxon>
        <taxon>Dreissena</taxon>
    </lineage>
</organism>
<comment type="caution">
    <text evidence="2">The sequence shown here is derived from an EMBL/GenBank/DDBJ whole genome shotgun (WGS) entry which is preliminary data.</text>
</comment>
<name>A0A9D4DXD9_DREPO</name>
<reference evidence="2" key="2">
    <citation type="submission" date="2020-11" db="EMBL/GenBank/DDBJ databases">
        <authorList>
            <person name="McCartney M.A."/>
            <person name="Auch B."/>
            <person name="Kono T."/>
            <person name="Mallez S."/>
            <person name="Becker A."/>
            <person name="Gohl D.M."/>
            <person name="Silverstein K.A.T."/>
            <person name="Koren S."/>
            <person name="Bechman K.B."/>
            <person name="Herman A."/>
            <person name="Abrahante J.E."/>
            <person name="Garbe J."/>
        </authorList>
    </citation>
    <scope>NUCLEOTIDE SEQUENCE</scope>
    <source>
        <strain evidence="2">Duluth1</strain>
        <tissue evidence="2">Whole animal</tissue>
    </source>
</reference>